<accession>A0A9P1GJP2</accession>
<dbReference type="Proteomes" id="UP001152797">
    <property type="component" value="Unassembled WGS sequence"/>
</dbReference>
<protein>
    <submittedName>
        <fullName evidence="4">Iron-binding zinc finger CDGSH type domain-containing protein</fullName>
    </submittedName>
</protein>
<evidence type="ECO:0000313" key="2">
    <source>
        <dbReference type="EMBL" id="CAI4012777.1"/>
    </source>
</evidence>
<feature type="compositionally biased region" description="Acidic residues" evidence="1">
    <location>
        <begin position="156"/>
        <end position="173"/>
    </location>
</feature>
<reference evidence="2" key="1">
    <citation type="submission" date="2022-10" db="EMBL/GenBank/DDBJ databases">
        <authorList>
            <person name="Chen Y."/>
            <person name="Dougan E. K."/>
            <person name="Chan C."/>
            <person name="Rhodes N."/>
            <person name="Thang M."/>
        </authorList>
    </citation>
    <scope>NUCLEOTIDE SEQUENCE</scope>
</reference>
<comment type="caution">
    <text evidence="2">The sequence shown here is derived from an EMBL/GenBank/DDBJ whole genome shotgun (WGS) entry which is preliminary data.</text>
</comment>
<keyword evidence="5" id="KW-1185">Reference proteome</keyword>
<dbReference type="EMBL" id="CAMXCT030005580">
    <property type="protein sequence ID" value="CAL4800089.1"/>
    <property type="molecule type" value="Genomic_DNA"/>
</dbReference>
<proteinExistence type="predicted"/>
<evidence type="ECO:0000313" key="3">
    <source>
        <dbReference type="EMBL" id="CAL1166152.1"/>
    </source>
</evidence>
<feature type="region of interest" description="Disordered" evidence="1">
    <location>
        <begin position="152"/>
        <end position="173"/>
    </location>
</feature>
<evidence type="ECO:0000313" key="5">
    <source>
        <dbReference type="Proteomes" id="UP001152797"/>
    </source>
</evidence>
<dbReference type="EMBL" id="CAMXCT010005580">
    <property type="protein sequence ID" value="CAI4012777.1"/>
    <property type="molecule type" value="Genomic_DNA"/>
</dbReference>
<evidence type="ECO:0000313" key="4">
    <source>
        <dbReference type="EMBL" id="CAL4800089.1"/>
    </source>
</evidence>
<gene>
    <name evidence="2" type="ORF">C1SCF055_LOCUS37806</name>
</gene>
<organism evidence="2">
    <name type="scientific">Cladocopium goreaui</name>
    <dbReference type="NCBI Taxonomy" id="2562237"/>
    <lineage>
        <taxon>Eukaryota</taxon>
        <taxon>Sar</taxon>
        <taxon>Alveolata</taxon>
        <taxon>Dinophyceae</taxon>
        <taxon>Suessiales</taxon>
        <taxon>Symbiodiniaceae</taxon>
        <taxon>Cladocopium</taxon>
    </lineage>
</organism>
<reference evidence="3" key="2">
    <citation type="submission" date="2024-04" db="EMBL/GenBank/DDBJ databases">
        <authorList>
            <person name="Chen Y."/>
            <person name="Shah S."/>
            <person name="Dougan E. K."/>
            <person name="Thang M."/>
            <person name="Chan C."/>
        </authorList>
    </citation>
    <scope>NUCLEOTIDE SEQUENCE [LARGE SCALE GENOMIC DNA]</scope>
</reference>
<name>A0A9P1GJP2_9DINO</name>
<sequence length="426" mass="47792">MVSSDLCERLHLPRGSTYMAGQTQTNLQSCAMAAVVVALTKDAETCPWQPSHGRLSELAIEQFFGALRSQSGNSQLTSRAYFRASARHAMQMSKQLNQDKPLPGREAALSNAEFQECCHNAWSSSVMFVSKISGISEEELKTFYKSSCKDPMTFGGDDDLPEEEKPEEMNPADDSNECVKFIQALQTEAEAANMHDLEGDSFKAAVEDPEMENMPDREDMEKLVGKSSKNQIDPNALPSTLRDVMSSSGDFFNLIFRLAVKLRSVPGGADTGFLPNAQNCRRAARGLNWHQHNERLLARLEQEKESPQYRNRSSRLQKWRELATQAHQELDLHPAIPERIQPGHVVVFILPSCSSDKEPLLEIGLVMSVWKGIKDPKIVATDCHVNSCMAFRAVTLQMEDEDRMSVSMLEKAWKSLQSKQYKVLNF</sequence>
<dbReference type="AlphaFoldDB" id="A0A9P1GJP2"/>
<dbReference type="EMBL" id="CAMXCT020005580">
    <property type="protein sequence ID" value="CAL1166152.1"/>
    <property type="molecule type" value="Genomic_DNA"/>
</dbReference>
<evidence type="ECO:0000256" key="1">
    <source>
        <dbReference type="SAM" id="MobiDB-lite"/>
    </source>
</evidence>